<dbReference type="EMBL" id="BPVZ01000122">
    <property type="protein sequence ID" value="GKV37341.1"/>
    <property type="molecule type" value="Genomic_DNA"/>
</dbReference>
<reference evidence="1 2" key="1">
    <citation type="journal article" date="2021" name="Commun. Biol.">
        <title>The genome of Shorea leprosula (Dipterocarpaceae) highlights the ecological relevance of drought in aseasonal tropical rainforests.</title>
        <authorList>
            <person name="Ng K.K.S."/>
            <person name="Kobayashi M.J."/>
            <person name="Fawcett J.A."/>
            <person name="Hatakeyama M."/>
            <person name="Paape T."/>
            <person name="Ng C.H."/>
            <person name="Ang C.C."/>
            <person name="Tnah L.H."/>
            <person name="Lee C.T."/>
            <person name="Nishiyama T."/>
            <person name="Sese J."/>
            <person name="O'Brien M.J."/>
            <person name="Copetti D."/>
            <person name="Mohd Noor M.I."/>
            <person name="Ong R.C."/>
            <person name="Putra M."/>
            <person name="Sireger I.Z."/>
            <person name="Indrioko S."/>
            <person name="Kosugi Y."/>
            <person name="Izuno A."/>
            <person name="Isagi Y."/>
            <person name="Lee S.L."/>
            <person name="Shimizu K.K."/>
        </authorList>
    </citation>
    <scope>NUCLEOTIDE SEQUENCE [LARGE SCALE GENOMIC DNA]</scope>
    <source>
        <strain evidence="1">214</strain>
    </source>
</reference>
<evidence type="ECO:0000313" key="1">
    <source>
        <dbReference type="EMBL" id="GKV37341.1"/>
    </source>
</evidence>
<comment type="caution">
    <text evidence="1">The sequence shown here is derived from an EMBL/GenBank/DDBJ whole genome shotgun (WGS) entry which is preliminary data.</text>
</comment>
<protein>
    <submittedName>
        <fullName evidence="1">Uncharacterized protein</fullName>
    </submittedName>
</protein>
<proteinExistence type="predicted"/>
<evidence type="ECO:0000313" key="2">
    <source>
        <dbReference type="Proteomes" id="UP001054252"/>
    </source>
</evidence>
<name>A0AAV5LIY0_9ROSI</name>
<dbReference type="AlphaFoldDB" id="A0AAV5LIY0"/>
<keyword evidence="2" id="KW-1185">Reference proteome</keyword>
<accession>A0AAV5LIY0</accession>
<organism evidence="1 2">
    <name type="scientific">Rubroshorea leprosula</name>
    <dbReference type="NCBI Taxonomy" id="152421"/>
    <lineage>
        <taxon>Eukaryota</taxon>
        <taxon>Viridiplantae</taxon>
        <taxon>Streptophyta</taxon>
        <taxon>Embryophyta</taxon>
        <taxon>Tracheophyta</taxon>
        <taxon>Spermatophyta</taxon>
        <taxon>Magnoliopsida</taxon>
        <taxon>eudicotyledons</taxon>
        <taxon>Gunneridae</taxon>
        <taxon>Pentapetalae</taxon>
        <taxon>rosids</taxon>
        <taxon>malvids</taxon>
        <taxon>Malvales</taxon>
        <taxon>Dipterocarpaceae</taxon>
        <taxon>Rubroshorea</taxon>
    </lineage>
</organism>
<dbReference type="Proteomes" id="UP001054252">
    <property type="component" value="Unassembled WGS sequence"/>
</dbReference>
<sequence length="36" mass="4347">MKQVKRNRSIREGQRQAREKFEAIESQQTLLIMTNK</sequence>
<gene>
    <name evidence="1" type="ORF">SLEP1_g45381</name>
</gene>